<dbReference type="EMBL" id="WHZZ01000003">
    <property type="protein sequence ID" value="MQL48561.1"/>
    <property type="molecule type" value="Genomic_DNA"/>
</dbReference>
<dbReference type="PANTHER" id="PTHR38444">
    <property type="entry name" value="ENTEROBACTIN BIOSYNTHESIS PROTEIN YBDZ"/>
    <property type="match status" value="1"/>
</dbReference>
<dbReference type="SMART" id="SM00923">
    <property type="entry name" value="MbtH"/>
    <property type="match status" value="1"/>
</dbReference>
<evidence type="ECO:0000313" key="2">
    <source>
        <dbReference type="EMBL" id="MQL48561.1"/>
    </source>
</evidence>
<dbReference type="InterPro" id="IPR038020">
    <property type="entry name" value="MbtH-like_sf"/>
</dbReference>
<evidence type="ECO:0000313" key="3">
    <source>
        <dbReference type="Proteomes" id="UP000481739"/>
    </source>
</evidence>
<organism evidence="2 3">
    <name type="scientific">Photorhabdus khanii</name>
    <dbReference type="NCBI Taxonomy" id="1004150"/>
    <lineage>
        <taxon>Bacteria</taxon>
        <taxon>Pseudomonadati</taxon>
        <taxon>Pseudomonadota</taxon>
        <taxon>Gammaproteobacteria</taxon>
        <taxon>Enterobacterales</taxon>
        <taxon>Morganellaceae</taxon>
        <taxon>Photorhabdus</taxon>
    </lineage>
</organism>
<reference evidence="2 3" key="1">
    <citation type="journal article" date="2019" name="Nature">
        <title>A new antibiotic selectively kills Gram-negative pathogens.</title>
        <authorList>
            <person name="Imai Y."/>
            <person name="Meyer K.J."/>
            <person name="Iinishi A."/>
            <person name="Favre-Godal Q."/>
            <person name="Green R."/>
            <person name="Manuse S."/>
            <person name="Caboni M."/>
            <person name="Mori M."/>
            <person name="Niles S."/>
            <person name="Ghiglieri M."/>
            <person name="Honrao C."/>
            <person name="Ma X."/>
            <person name="Guo J.J."/>
            <person name="Makriyannis A."/>
            <person name="Linares-Otoya L."/>
            <person name="Boehringer N."/>
            <person name="Wuisan Z.G."/>
            <person name="Kaur H."/>
            <person name="Wu R."/>
            <person name="Mateus A."/>
            <person name="Typas A."/>
            <person name="Savitski M.M."/>
            <person name="Espinoza J.L."/>
            <person name="O'Rourke A."/>
            <person name="Nelson K.E."/>
            <person name="Hiller S."/>
            <person name="Noinaj N."/>
            <person name="Schaeberle T.F."/>
            <person name="D'Onofrio A."/>
            <person name="Lewis K."/>
        </authorList>
    </citation>
    <scope>NUCLEOTIDE SEQUENCE [LARGE SCALE GENOMIC DNA]</scope>
    <source>
        <strain evidence="2 3">HGB 1456</strain>
    </source>
</reference>
<feature type="domain" description="MbtH-like" evidence="1">
    <location>
        <begin position="7"/>
        <end position="54"/>
    </location>
</feature>
<proteinExistence type="predicted"/>
<dbReference type="InterPro" id="IPR037407">
    <property type="entry name" value="MLP_fam"/>
</dbReference>
<dbReference type="Gene3D" id="3.90.820.10">
    <property type="entry name" value="Structural Genomics, Unknown Function 30-nov-00 1gh9 Mol_id"/>
    <property type="match status" value="1"/>
</dbReference>
<dbReference type="GO" id="GO:0019290">
    <property type="term" value="P:siderophore biosynthetic process"/>
    <property type="evidence" value="ECO:0007669"/>
    <property type="project" value="TreeGrafter"/>
</dbReference>
<dbReference type="PANTHER" id="PTHR38444:SF1">
    <property type="entry name" value="ENTEROBACTIN BIOSYNTHESIS PROTEIN YBDZ"/>
    <property type="match status" value="1"/>
</dbReference>
<dbReference type="GO" id="GO:0005829">
    <property type="term" value="C:cytosol"/>
    <property type="evidence" value="ECO:0007669"/>
    <property type="project" value="TreeGrafter"/>
</dbReference>
<dbReference type="InterPro" id="IPR005153">
    <property type="entry name" value="MbtH-like_dom"/>
</dbReference>
<gene>
    <name evidence="2" type="ORF">GEA64_11560</name>
</gene>
<protein>
    <submittedName>
        <fullName evidence="2">MbtH family NRPS accessory protein</fullName>
    </submittedName>
</protein>
<sequence>MATFLGEDDSVQCIVVINAKGQYSIWPSGRELPSGWSNEGFYGSRSSCLKHIADAWATPTAST</sequence>
<dbReference type="RefSeq" id="WP_152962898.1">
    <property type="nucleotide sequence ID" value="NZ_CAWOZU010000018.1"/>
</dbReference>
<dbReference type="AlphaFoldDB" id="A0A7C9KDA8"/>
<dbReference type="Proteomes" id="UP000481739">
    <property type="component" value="Unassembled WGS sequence"/>
</dbReference>
<accession>A0A7C9KDA8</accession>
<evidence type="ECO:0000259" key="1">
    <source>
        <dbReference type="SMART" id="SM00923"/>
    </source>
</evidence>
<dbReference type="SUPFAM" id="SSF160582">
    <property type="entry name" value="MbtH-like"/>
    <property type="match status" value="1"/>
</dbReference>
<name>A0A7C9KDA8_9GAMM</name>
<comment type="caution">
    <text evidence="2">The sequence shown here is derived from an EMBL/GenBank/DDBJ whole genome shotgun (WGS) entry which is preliminary data.</text>
</comment>
<dbReference type="Pfam" id="PF03621">
    <property type="entry name" value="MbtH"/>
    <property type="match status" value="1"/>
</dbReference>